<name>A0A0Z8CVI1_STRSU</name>
<keyword evidence="1" id="KW-0812">Transmembrane</keyword>
<feature type="transmembrane region" description="Helical" evidence="1">
    <location>
        <begin position="157"/>
        <end position="179"/>
    </location>
</feature>
<feature type="transmembrane region" description="Helical" evidence="1">
    <location>
        <begin position="238"/>
        <end position="260"/>
    </location>
</feature>
<feature type="transmembrane region" description="Helical" evidence="1">
    <location>
        <begin position="124"/>
        <end position="145"/>
    </location>
</feature>
<evidence type="ECO:0000313" key="2">
    <source>
        <dbReference type="EMBL" id="CYU32242.1"/>
    </source>
</evidence>
<accession>A0A0Z8CVI1</accession>
<feature type="transmembrane region" description="Helical" evidence="1">
    <location>
        <begin position="82"/>
        <end position="104"/>
    </location>
</feature>
<keyword evidence="1" id="KW-0472">Membrane</keyword>
<keyword evidence="1" id="KW-1133">Transmembrane helix</keyword>
<evidence type="ECO:0000313" key="3">
    <source>
        <dbReference type="Proteomes" id="UP000073434"/>
    </source>
</evidence>
<evidence type="ECO:0000256" key="1">
    <source>
        <dbReference type="SAM" id="Phobius"/>
    </source>
</evidence>
<dbReference type="RefSeq" id="WP_044688076.1">
    <property type="nucleotide sequence ID" value="NZ_CEEW01000042.1"/>
</dbReference>
<feature type="transmembrane region" description="Helical" evidence="1">
    <location>
        <begin position="185"/>
        <end position="206"/>
    </location>
</feature>
<dbReference type="EMBL" id="FIFW01000004">
    <property type="protein sequence ID" value="CYU32242.1"/>
    <property type="molecule type" value="Genomic_DNA"/>
</dbReference>
<protein>
    <submittedName>
        <fullName evidence="2">Membrane protein</fullName>
    </submittedName>
</protein>
<reference evidence="2 3" key="1">
    <citation type="submission" date="2016-02" db="EMBL/GenBank/DDBJ databases">
        <authorList>
            <consortium name="Pathogen Informatics"/>
        </authorList>
    </citation>
    <scope>NUCLEOTIDE SEQUENCE [LARGE SCALE GENOMIC DNA]</scope>
    <source>
        <strain evidence="2 3">LSS23</strain>
    </source>
</reference>
<proteinExistence type="predicted"/>
<dbReference type="AlphaFoldDB" id="A0A0Z8CVI1"/>
<feature type="transmembrane region" description="Helical" evidence="1">
    <location>
        <begin position="211"/>
        <end position="232"/>
    </location>
</feature>
<dbReference type="Proteomes" id="UP000073434">
    <property type="component" value="Unassembled WGS sequence"/>
</dbReference>
<gene>
    <name evidence="2" type="ORF">ERS132385_00517</name>
</gene>
<dbReference type="SUPFAM" id="SSF158560">
    <property type="entry name" value="BH3980-like"/>
    <property type="match status" value="1"/>
</dbReference>
<organism evidence="2 3">
    <name type="scientific">Streptococcus suis</name>
    <dbReference type="NCBI Taxonomy" id="1307"/>
    <lineage>
        <taxon>Bacteria</taxon>
        <taxon>Bacillati</taxon>
        <taxon>Bacillota</taxon>
        <taxon>Bacilli</taxon>
        <taxon>Lactobacillales</taxon>
        <taxon>Streptococcaceae</taxon>
        <taxon>Streptococcus</taxon>
    </lineage>
</organism>
<sequence length="264" mass="29717">MSKQMEYRKQIEVIESRLTKENKEYMGRINGYMMIASVFHRQEEAVTAQLLSIYQDVLEAQKDGLSAEDFLGKDSKQMADDLLNYLPPIGFMEVANLSGLMLIIYLGSQCLMDFAGTGTISLNWLGLMCDTALSFLLPAGIFLIIRGLIYQTSKIKVWASFLCIPLLFLLICGLRLWAIPKEPDLVLTGWGLAVPLTVLGLALLFFQKEKLVRYVFMPSYLFMMVGGVVNMVMTVPVWLNLVLVILPAMAFWIGSVVLLVRKPK</sequence>